<gene>
    <name evidence="2" type="ORF">HLPR_23000</name>
</gene>
<reference evidence="2 3" key="1">
    <citation type="submission" date="2023-08" db="EMBL/GenBank/DDBJ databases">
        <title>Helicovermis profunda gen. nov., sp. nov., a novel mesophilic, fermentative bacterium within the Bacillota from a deep-sea hydrothermal vent chimney.</title>
        <authorList>
            <person name="Miyazaki U."/>
            <person name="Mizutani D."/>
            <person name="Hashimoto Y."/>
            <person name="Tame A."/>
            <person name="Sawayama S."/>
            <person name="Miyazaki J."/>
            <person name="Takai K."/>
            <person name="Nakagawa S."/>
        </authorList>
    </citation>
    <scope>NUCLEOTIDE SEQUENCE [LARGE SCALE GENOMIC DNA]</scope>
    <source>
        <strain evidence="2 3">S502</strain>
    </source>
</reference>
<dbReference type="GO" id="GO:0005829">
    <property type="term" value="C:cytosol"/>
    <property type="evidence" value="ECO:0007669"/>
    <property type="project" value="TreeGrafter"/>
</dbReference>
<dbReference type="EMBL" id="AP028654">
    <property type="protein sequence ID" value="BEP29969.1"/>
    <property type="molecule type" value="Genomic_DNA"/>
</dbReference>
<dbReference type="SMART" id="SM00100">
    <property type="entry name" value="cNMP"/>
    <property type="match status" value="1"/>
</dbReference>
<dbReference type="PANTHER" id="PTHR24567:SF74">
    <property type="entry name" value="HTH-TYPE TRANSCRIPTIONAL REGULATOR ARCR"/>
    <property type="match status" value="1"/>
</dbReference>
<dbReference type="Pfam" id="PF00027">
    <property type="entry name" value="cNMP_binding"/>
    <property type="match status" value="1"/>
</dbReference>
<dbReference type="InterPro" id="IPR000595">
    <property type="entry name" value="cNMP-bd_dom"/>
</dbReference>
<sequence>MNNNLKSVGKIVNFELDEHVFYEGEDSKSTYIILSGEVEIYITNDVTNSKIVLAKLGPGGLFGEMSIIDEEERTASVCALSKVIALEIVEENFNEFVTLEPKYAINMMKTLSERINVVKNKIDNLVVENID</sequence>
<evidence type="ECO:0000313" key="3">
    <source>
        <dbReference type="Proteomes" id="UP001321786"/>
    </source>
</evidence>
<dbReference type="InterPro" id="IPR014710">
    <property type="entry name" value="RmlC-like_jellyroll"/>
</dbReference>
<accession>A0AAU9EPB0</accession>
<dbReference type="Proteomes" id="UP001321786">
    <property type="component" value="Chromosome"/>
</dbReference>
<dbReference type="PANTHER" id="PTHR24567">
    <property type="entry name" value="CRP FAMILY TRANSCRIPTIONAL REGULATORY PROTEIN"/>
    <property type="match status" value="1"/>
</dbReference>
<dbReference type="InterPro" id="IPR018490">
    <property type="entry name" value="cNMP-bd_dom_sf"/>
</dbReference>
<dbReference type="InterPro" id="IPR018488">
    <property type="entry name" value="cNMP-bd_CS"/>
</dbReference>
<dbReference type="Gene3D" id="2.60.120.10">
    <property type="entry name" value="Jelly Rolls"/>
    <property type="match status" value="1"/>
</dbReference>
<dbReference type="RefSeq" id="WP_338535574.1">
    <property type="nucleotide sequence ID" value="NZ_AP028654.1"/>
</dbReference>
<proteinExistence type="predicted"/>
<dbReference type="PROSITE" id="PS00889">
    <property type="entry name" value="CNMP_BINDING_2"/>
    <property type="match status" value="1"/>
</dbReference>
<dbReference type="GO" id="GO:0003700">
    <property type="term" value="F:DNA-binding transcription factor activity"/>
    <property type="evidence" value="ECO:0007669"/>
    <property type="project" value="TreeGrafter"/>
</dbReference>
<dbReference type="KEGG" id="hprf:HLPR_23000"/>
<dbReference type="InterPro" id="IPR050397">
    <property type="entry name" value="Env_Response_Regulators"/>
</dbReference>
<dbReference type="AlphaFoldDB" id="A0AAU9EPB0"/>
<dbReference type="CDD" id="cd00038">
    <property type="entry name" value="CAP_ED"/>
    <property type="match status" value="1"/>
</dbReference>
<evidence type="ECO:0000259" key="1">
    <source>
        <dbReference type="PROSITE" id="PS50042"/>
    </source>
</evidence>
<feature type="domain" description="Cyclic nucleotide-binding" evidence="1">
    <location>
        <begin position="14"/>
        <end position="97"/>
    </location>
</feature>
<keyword evidence="3" id="KW-1185">Reference proteome</keyword>
<dbReference type="SUPFAM" id="SSF51206">
    <property type="entry name" value="cAMP-binding domain-like"/>
    <property type="match status" value="1"/>
</dbReference>
<name>A0AAU9EPB0_9FIRM</name>
<dbReference type="PROSITE" id="PS50042">
    <property type="entry name" value="CNMP_BINDING_3"/>
    <property type="match status" value="1"/>
</dbReference>
<organism evidence="2 3">
    <name type="scientific">Helicovermis profundi</name>
    <dbReference type="NCBI Taxonomy" id="3065157"/>
    <lineage>
        <taxon>Bacteria</taxon>
        <taxon>Bacillati</taxon>
        <taxon>Bacillota</taxon>
        <taxon>Clostridia</taxon>
        <taxon>Helicovermis</taxon>
    </lineage>
</organism>
<evidence type="ECO:0000313" key="2">
    <source>
        <dbReference type="EMBL" id="BEP29969.1"/>
    </source>
</evidence>
<protein>
    <recommendedName>
        <fullName evidence="1">Cyclic nucleotide-binding domain-containing protein</fullName>
    </recommendedName>
</protein>